<evidence type="ECO:0000256" key="5">
    <source>
        <dbReference type="ARBA" id="ARBA00022737"/>
    </source>
</evidence>
<dbReference type="FunCoup" id="F7C3L6">
    <property type="interactions" value="316"/>
</dbReference>
<feature type="compositionally biased region" description="Basic and acidic residues" evidence="11">
    <location>
        <begin position="568"/>
        <end position="577"/>
    </location>
</feature>
<feature type="region of interest" description="Disordered" evidence="11">
    <location>
        <begin position="568"/>
        <end position="596"/>
    </location>
</feature>
<feature type="signal peptide" evidence="13">
    <location>
        <begin position="1"/>
        <end position="18"/>
    </location>
</feature>
<dbReference type="Gene3D" id="2.60.40.10">
    <property type="entry name" value="Immunoglobulins"/>
    <property type="match status" value="4"/>
</dbReference>
<dbReference type="InterPro" id="IPR052672">
    <property type="entry name" value="Type1_Cytokine_Rcpt_Type2"/>
</dbReference>
<reference evidence="15 16" key="1">
    <citation type="journal article" date="2008" name="Nature">
        <title>Genome analysis of the platypus reveals unique signatures of evolution.</title>
        <authorList>
            <person name="Warren W.C."/>
            <person name="Hillier L.W."/>
            <person name="Marshall Graves J.A."/>
            <person name="Birney E."/>
            <person name="Ponting C.P."/>
            <person name="Grutzner F."/>
            <person name="Belov K."/>
            <person name="Miller W."/>
            <person name="Clarke L."/>
            <person name="Chinwalla A.T."/>
            <person name="Yang S.P."/>
            <person name="Heger A."/>
            <person name="Locke D.P."/>
            <person name="Miethke P."/>
            <person name="Waters P.D."/>
            <person name="Veyrunes F."/>
            <person name="Fulton L."/>
            <person name="Fulton B."/>
            <person name="Graves T."/>
            <person name="Wallis J."/>
            <person name="Puente X.S."/>
            <person name="Lopez-Otin C."/>
            <person name="Ordonez G.R."/>
            <person name="Eichler E.E."/>
            <person name="Chen L."/>
            <person name="Cheng Z."/>
            <person name="Deakin J.E."/>
            <person name="Alsop A."/>
            <person name="Thompson K."/>
            <person name="Kirby P."/>
            <person name="Papenfuss A.T."/>
            <person name="Wakefield M.J."/>
            <person name="Olender T."/>
            <person name="Lancet D."/>
            <person name="Huttley G.A."/>
            <person name="Smit A.F."/>
            <person name="Pask A."/>
            <person name="Temple-Smith P."/>
            <person name="Batzer M.A."/>
            <person name="Walker J.A."/>
            <person name="Konkel M.K."/>
            <person name="Harris R.S."/>
            <person name="Whittington C.M."/>
            <person name="Wong E.S."/>
            <person name="Gemmell N.J."/>
            <person name="Buschiazzo E."/>
            <person name="Vargas Jentzsch I.M."/>
            <person name="Merkel A."/>
            <person name="Schmitz J."/>
            <person name="Zemann A."/>
            <person name="Churakov G."/>
            <person name="Kriegs J.O."/>
            <person name="Brosius J."/>
            <person name="Murchison E.P."/>
            <person name="Sachidanandam R."/>
            <person name="Smith C."/>
            <person name="Hannon G.J."/>
            <person name="Tsend-Ayush E."/>
            <person name="McMillan D."/>
            <person name="Attenborough R."/>
            <person name="Rens W."/>
            <person name="Ferguson-Smith M."/>
            <person name="Lefevre C.M."/>
            <person name="Sharp J.A."/>
            <person name="Nicholas K.R."/>
            <person name="Ray D.A."/>
            <person name="Kube M."/>
            <person name="Reinhardt R."/>
            <person name="Pringle T.H."/>
            <person name="Taylor J."/>
            <person name="Jones R.C."/>
            <person name="Nixon B."/>
            <person name="Dacheux J.L."/>
            <person name="Niwa H."/>
            <person name="Sekita Y."/>
            <person name="Huang X."/>
            <person name="Stark A."/>
            <person name="Kheradpour P."/>
            <person name="Kellis M."/>
            <person name="Flicek P."/>
            <person name="Chen Y."/>
            <person name="Webber C."/>
            <person name="Hardison R."/>
            <person name="Nelson J."/>
            <person name="Hallsworth-Pepin K."/>
            <person name="Delehaunty K."/>
            <person name="Markovic C."/>
            <person name="Minx P."/>
            <person name="Feng Y."/>
            <person name="Kremitzki C."/>
            <person name="Mitreva M."/>
            <person name="Glasscock J."/>
            <person name="Wylie T."/>
            <person name="Wohldmann P."/>
            <person name="Thiru P."/>
            <person name="Nhan M.N."/>
            <person name="Pohl C.S."/>
            <person name="Smith S.M."/>
            <person name="Hou S."/>
            <person name="Nefedov M."/>
            <person name="de Jong P.J."/>
            <person name="Renfree M.B."/>
            <person name="Mardis E.R."/>
            <person name="Wilson R.K."/>
        </authorList>
    </citation>
    <scope>NUCLEOTIDE SEQUENCE [LARGE SCALE GENOMIC DNA]</scope>
    <source>
        <strain evidence="15 16">Glennie</strain>
    </source>
</reference>
<reference evidence="15" key="3">
    <citation type="submission" date="2025-09" db="UniProtKB">
        <authorList>
            <consortium name="Ensembl"/>
        </authorList>
    </citation>
    <scope>IDENTIFICATION</scope>
    <source>
        <strain evidence="15">Glennie</strain>
    </source>
</reference>
<dbReference type="InParanoid" id="F7C3L6"/>
<evidence type="ECO:0000313" key="15">
    <source>
        <dbReference type="Ensembl" id="ENSOANP00000008659.2"/>
    </source>
</evidence>
<dbReference type="Bgee" id="ENSOANG00000005448">
    <property type="expression patterns" value="Expressed in fibroblast and 3 other cell types or tissues"/>
</dbReference>
<feature type="domain" description="Fibronectin type-III" evidence="14">
    <location>
        <begin position="23"/>
        <end position="122"/>
    </location>
</feature>
<dbReference type="PROSITE" id="PS50853">
    <property type="entry name" value="FN3"/>
    <property type="match status" value="2"/>
</dbReference>
<dbReference type="Ensembl" id="ENSOANT00000008661.2">
    <property type="protein sequence ID" value="ENSOANP00000008659.2"/>
    <property type="gene ID" value="ENSOANG00000005448.4"/>
</dbReference>
<evidence type="ECO:0000256" key="1">
    <source>
        <dbReference type="ARBA" id="ARBA00004479"/>
    </source>
</evidence>
<evidence type="ECO:0000256" key="12">
    <source>
        <dbReference type="SAM" id="Phobius"/>
    </source>
</evidence>
<evidence type="ECO:0000259" key="14">
    <source>
        <dbReference type="PROSITE" id="PS50853"/>
    </source>
</evidence>
<dbReference type="FunFam" id="2.60.40.10:FF:000465">
    <property type="entry name" value="Granulocyte colony-stimulating factor receptor"/>
    <property type="match status" value="1"/>
</dbReference>
<evidence type="ECO:0000256" key="3">
    <source>
        <dbReference type="ARBA" id="ARBA00022692"/>
    </source>
</evidence>
<keyword evidence="10" id="KW-0325">Glycoprotein</keyword>
<keyword evidence="5" id="KW-0677">Repeat</keyword>
<dbReference type="OMA" id="NSTHWME"/>
<evidence type="ECO:0000256" key="6">
    <source>
        <dbReference type="ARBA" id="ARBA00022989"/>
    </source>
</evidence>
<dbReference type="SUPFAM" id="SSF49265">
    <property type="entry name" value="Fibronectin type III"/>
    <property type="match status" value="3"/>
</dbReference>
<dbReference type="CDD" id="cd00063">
    <property type="entry name" value="FN3"/>
    <property type="match status" value="2"/>
</dbReference>
<dbReference type="HOGENOM" id="CLU_730650_0_0_1"/>
<dbReference type="InterPro" id="IPR013783">
    <property type="entry name" value="Ig-like_fold"/>
</dbReference>
<dbReference type="PANTHER" id="PTHR48423">
    <property type="entry name" value="INTERLEUKIN-27 RECEPTOR SUBUNIT ALPHA"/>
    <property type="match status" value="1"/>
</dbReference>
<dbReference type="STRING" id="9258.ENSOANP00000008659"/>
<evidence type="ECO:0000256" key="13">
    <source>
        <dbReference type="SAM" id="SignalP"/>
    </source>
</evidence>
<keyword evidence="4 13" id="KW-0732">Signal</keyword>
<keyword evidence="3 12" id="KW-0812">Transmembrane</keyword>
<dbReference type="Proteomes" id="UP000002279">
    <property type="component" value="Chromosome 10"/>
</dbReference>
<accession>F7C3L6</accession>
<proteinExistence type="inferred from homology"/>
<dbReference type="GO" id="GO:0008284">
    <property type="term" value="P:positive regulation of cell population proliferation"/>
    <property type="evidence" value="ECO:0000318"/>
    <property type="project" value="GO_Central"/>
</dbReference>
<evidence type="ECO:0000256" key="7">
    <source>
        <dbReference type="ARBA" id="ARBA00023136"/>
    </source>
</evidence>
<feature type="compositionally biased region" description="Pro residues" evidence="11">
    <location>
        <begin position="664"/>
        <end position="678"/>
    </location>
</feature>
<comment type="similarity">
    <text evidence="2">Belongs to the type I cytokine receptor family. Type 2 subfamily.</text>
</comment>
<evidence type="ECO:0000256" key="4">
    <source>
        <dbReference type="ARBA" id="ARBA00022729"/>
    </source>
</evidence>
<dbReference type="PROSITE" id="PS01353">
    <property type="entry name" value="HEMATOPO_REC_L_F2"/>
    <property type="match status" value="1"/>
</dbReference>
<organism evidence="15 16">
    <name type="scientific">Ornithorhynchus anatinus</name>
    <name type="common">Duckbill platypus</name>
    <dbReference type="NCBI Taxonomy" id="9258"/>
    <lineage>
        <taxon>Eukaryota</taxon>
        <taxon>Metazoa</taxon>
        <taxon>Chordata</taxon>
        <taxon>Craniata</taxon>
        <taxon>Vertebrata</taxon>
        <taxon>Euteleostomi</taxon>
        <taxon>Mammalia</taxon>
        <taxon>Monotremata</taxon>
        <taxon>Ornithorhynchidae</taxon>
        <taxon>Ornithorhynchus</taxon>
    </lineage>
</organism>
<sequence>MWPWALWVCPLLCGISLAAPPDKPQNISCSLYYNENLTCTWDPGREVHPANFTVSIKSGLSTKSIVHRDLCMSSTNSCSFRFSELLYPSVSIIEVTAESAFGVATSNATVWNLPKIVRIGPPTIRSVEMAPGTESSLLITWDRPSLTPEWYDLICCLRHRKANGVHWEQVTLIMRRRELSGTHTLSGLDCAVYAVSVRCAVNDSEFWSAWSEEKSGTVERPSQMCGGDLWRVIGPTGPDGNRTVWLMRKGCCRRSSGYSVHVRPEKKPSLGRTVTVTSWMGELSLTGEAYLVYLVDSNSTAASAKATLRIPPVGENPPQRINAVTVRPVSGDGLVVTWDAPASDVDRFVVEWRQDWETESSATSWEIVSRGGSWTAGGDRFLPFQCYNISVYPLIKEVVGAPISTQVYFREGVPSEGPVSRAENLGKHEVTIRWKEISKKKRNGFIRNYTLFYGAVGGEEMARTVNSGFLQSTLEGLEPDTQYTARVLASTSAGGRNGTKINFRTLAFSNLDILLLTAPIGGSLLLLIVLVAVCSLSKTKLKQAFCPRIPDPAESVLSEWLTRMSTAKERLKERPSDDLPNPSNSWAEKPGSSPEEFPDKLVVDCWNILEQEAIFPRASRRWRVSSSFGEEYEYVPSLSRPNSWGLVRSPSRSPCLPEETPETSPGPTPEAAPQPSPLQNPGSAKSARPGGLLEEPAALNRYLKNSVTEREFLISENFADLTGKGVVRQS</sequence>
<dbReference type="PANTHER" id="PTHR48423:SF1">
    <property type="entry name" value="INTERLEUKIN-27 RECEPTOR SUBUNIT ALPHA"/>
    <property type="match status" value="1"/>
</dbReference>
<evidence type="ECO:0000256" key="8">
    <source>
        <dbReference type="ARBA" id="ARBA00023157"/>
    </source>
</evidence>
<name>F7C3L6_ORNAN</name>
<protein>
    <recommendedName>
        <fullName evidence="14">Fibronectin type-III domain-containing protein</fullName>
    </recommendedName>
</protein>
<keyword evidence="8" id="KW-1015">Disulfide bond</keyword>
<dbReference type="InterPro" id="IPR003961">
    <property type="entry name" value="FN3_dom"/>
</dbReference>
<evidence type="ECO:0000256" key="11">
    <source>
        <dbReference type="SAM" id="MobiDB-lite"/>
    </source>
</evidence>
<feature type="chain" id="PRO_5027962183" description="Fibronectin type-III domain-containing protein" evidence="13">
    <location>
        <begin position="19"/>
        <end position="730"/>
    </location>
</feature>
<keyword evidence="9" id="KW-0675">Receptor</keyword>
<dbReference type="InterPro" id="IPR003529">
    <property type="entry name" value="Hematopoietin_rcpt_Gp130_CS"/>
</dbReference>
<dbReference type="GO" id="GO:0019955">
    <property type="term" value="F:cytokine binding"/>
    <property type="evidence" value="ECO:0000318"/>
    <property type="project" value="GO_Central"/>
</dbReference>
<dbReference type="GO" id="GO:0043235">
    <property type="term" value="C:receptor complex"/>
    <property type="evidence" value="ECO:0000318"/>
    <property type="project" value="GO_Central"/>
</dbReference>
<dbReference type="GO" id="GO:0009897">
    <property type="term" value="C:external side of plasma membrane"/>
    <property type="evidence" value="ECO:0000318"/>
    <property type="project" value="GO_Central"/>
</dbReference>
<dbReference type="eggNOG" id="ENOG502QVZY">
    <property type="taxonomic scope" value="Eukaryota"/>
</dbReference>
<keyword evidence="16" id="KW-1185">Reference proteome</keyword>
<feature type="region of interest" description="Disordered" evidence="11">
    <location>
        <begin position="646"/>
        <end position="692"/>
    </location>
</feature>
<dbReference type="GO" id="GO:0004896">
    <property type="term" value="F:cytokine receptor activity"/>
    <property type="evidence" value="ECO:0000318"/>
    <property type="project" value="GO_Central"/>
</dbReference>
<evidence type="ECO:0000256" key="2">
    <source>
        <dbReference type="ARBA" id="ARBA00008921"/>
    </source>
</evidence>
<evidence type="ECO:0000256" key="9">
    <source>
        <dbReference type="ARBA" id="ARBA00023170"/>
    </source>
</evidence>
<evidence type="ECO:0000313" key="16">
    <source>
        <dbReference type="Proteomes" id="UP000002279"/>
    </source>
</evidence>
<comment type="subcellular location">
    <subcellularLocation>
        <location evidence="1">Membrane</location>
        <topology evidence="1">Single-pass type I membrane protein</topology>
    </subcellularLocation>
</comment>
<dbReference type="AlphaFoldDB" id="F7C3L6"/>
<evidence type="ECO:0000256" key="10">
    <source>
        <dbReference type="ARBA" id="ARBA00023180"/>
    </source>
</evidence>
<dbReference type="SMART" id="SM00060">
    <property type="entry name" value="FN3"/>
    <property type="match status" value="4"/>
</dbReference>
<feature type="domain" description="Fibronectin type-III" evidence="14">
    <location>
        <begin position="414"/>
        <end position="508"/>
    </location>
</feature>
<keyword evidence="6 12" id="KW-1133">Transmembrane helix</keyword>
<dbReference type="GO" id="GO:0019221">
    <property type="term" value="P:cytokine-mediated signaling pathway"/>
    <property type="evidence" value="ECO:0000318"/>
    <property type="project" value="GO_Central"/>
</dbReference>
<dbReference type="InterPro" id="IPR036116">
    <property type="entry name" value="FN3_sf"/>
</dbReference>
<dbReference type="GeneTree" id="ENSGT00940000155603"/>
<feature type="transmembrane region" description="Helical" evidence="12">
    <location>
        <begin position="513"/>
        <end position="533"/>
    </location>
</feature>
<dbReference type="Pfam" id="PF00041">
    <property type="entry name" value="fn3"/>
    <property type="match status" value="1"/>
</dbReference>
<reference evidence="15" key="2">
    <citation type="submission" date="2025-08" db="UniProtKB">
        <authorList>
            <consortium name="Ensembl"/>
        </authorList>
    </citation>
    <scope>IDENTIFICATION</scope>
    <source>
        <strain evidence="15">Glennie</strain>
    </source>
</reference>
<keyword evidence="7 12" id="KW-0472">Membrane</keyword>